<evidence type="ECO:0000259" key="1">
    <source>
        <dbReference type="PROSITE" id="PS51819"/>
    </source>
</evidence>
<dbReference type="InterPro" id="IPR052164">
    <property type="entry name" value="Anthracycline_SecMetBiosynth"/>
</dbReference>
<dbReference type="CDD" id="cd07247">
    <property type="entry name" value="SgaA_N_like"/>
    <property type="match status" value="1"/>
</dbReference>
<dbReference type="InterPro" id="IPR004360">
    <property type="entry name" value="Glyas_Fos-R_dOase_dom"/>
</dbReference>
<organism evidence="2 3">
    <name type="scientific">Nitratireductor arenosus</name>
    <dbReference type="NCBI Taxonomy" id="2682096"/>
    <lineage>
        <taxon>Bacteria</taxon>
        <taxon>Pseudomonadati</taxon>
        <taxon>Pseudomonadota</taxon>
        <taxon>Alphaproteobacteria</taxon>
        <taxon>Hyphomicrobiales</taxon>
        <taxon>Phyllobacteriaceae</taxon>
        <taxon>Nitratireductor</taxon>
    </lineage>
</organism>
<feature type="domain" description="VOC" evidence="1">
    <location>
        <begin position="9"/>
        <end position="124"/>
    </location>
</feature>
<comment type="caution">
    <text evidence="2">The sequence shown here is derived from an EMBL/GenBank/DDBJ whole genome shotgun (WGS) entry which is preliminary data.</text>
</comment>
<dbReference type="AlphaFoldDB" id="A0A844QE61"/>
<dbReference type="InterPro" id="IPR037523">
    <property type="entry name" value="VOC_core"/>
</dbReference>
<evidence type="ECO:0000313" key="3">
    <source>
        <dbReference type="Proteomes" id="UP000463224"/>
    </source>
</evidence>
<dbReference type="PANTHER" id="PTHR33993">
    <property type="entry name" value="GLYOXALASE-RELATED"/>
    <property type="match status" value="1"/>
</dbReference>
<dbReference type="RefSeq" id="WP_156711319.1">
    <property type="nucleotide sequence ID" value="NZ_WPHG01000001.1"/>
</dbReference>
<evidence type="ECO:0000313" key="2">
    <source>
        <dbReference type="EMBL" id="MVA96373.1"/>
    </source>
</evidence>
<dbReference type="Gene3D" id="3.10.180.10">
    <property type="entry name" value="2,3-Dihydroxybiphenyl 1,2-Dioxygenase, domain 1"/>
    <property type="match status" value="1"/>
</dbReference>
<proteinExistence type="predicted"/>
<dbReference type="InterPro" id="IPR029068">
    <property type="entry name" value="Glyas_Bleomycin-R_OHBP_Dase"/>
</dbReference>
<name>A0A844QE61_9HYPH</name>
<dbReference type="Pfam" id="PF00903">
    <property type="entry name" value="Glyoxalase"/>
    <property type="match status" value="1"/>
</dbReference>
<reference evidence="2 3" key="1">
    <citation type="submission" date="2019-12" db="EMBL/GenBank/DDBJ databases">
        <title>Nitratireductor arenosus sp. nov., Isolated from sea sand, Jeju island, South Korea.</title>
        <authorList>
            <person name="Kim W."/>
        </authorList>
    </citation>
    <scope>NUCLEOTIDE SEQUENCE [LARGE SCALE GENOMIC DNA]</scope>
    <source>
        <strain evidence="2 3">CAU 1489</strain>
    </source>
</reference>
<keyword evidence="3" id="KW-1185">Reference proteome</keyword>
<dbReference type="Proteomes" id="UP000463224">
    <property type="component" value="Unassembled WGS sequence"/>
</dbReference>
<gene>
    <name evidence="2" type="ORF">GN330_03830</name>
</gene>
<dbReference type="PROSITE" id="PS51819">
    <property type="entry name" value="VOC"/>
    <property type="match status" value="1"/>
</dbReference>
<accession>A0A844QE61</accession>
<protein>
    <submittedName>
        <fullName evidence="2">VOC family protein</fullName>
    </submittedName>
</protein>
<dbReference type="SUPFAM" id="SSF54593">
    <property type="entry name" value="Glyoxalase/Bleomycin resistance protein/Dihydroxybiphenyl dioxygenase"/>
    <property type="match status" value="1"/>
</dbReference>
<sequence>MTSFVPENAVVWAEIPVTDMDRAKAFYGAVLDNMPADQNDGPNPVAVFVSKQQSAVAGHLYPGKPAASGSGNTIHLAAAAPLEDALKRVADNGGTVVSPVIDIPAGRFAYCLDPDGNSIGIFCA</sequence>
<dbReference type="EMBL" id="WPHG01000001">
    <property type="protein sequence ID" value="MVA96373.1"/>
    <property type="molecule type" value="Genomic_DNA"/>
</dbReference>